<dbReference type="OrthoDB" id="2130169at2759"/>
<dbReference type="EMBL" id="JAPZBU010000008">
    <property type="protein sequence ID" value="KAJ5391487.1"/>
    <property type="molecule type" value="Genomic_DNA"/>
</dbReference>
<dbReference type="RefSeq" id="XP_056487165.1">
    <property type="nucleotide sequence ID" value="XM_056631614.1"/>
</dbReference>
<dbReference type="PANTHER" id="PTHR37540">
    <property type="entry name" value="TRANSCRIPTION FACTOR (ACR-2), PUTATIVE-RELATED-RELATED"/>
    <property type="match status" value="1"/>
</dbReference>
<reference evidence="2" key="1">
    <citation type="submission" date="2022-12" db="EMBL/GenBank/DDBJ databases">
        <authorList>
            <person name="Petersen C."/>
        </authorList>
    </citation>
    <scope>NUCLEOTIDE SEQUENCE</scope>
    <source>
        <strain evidence="2">IBT 29677</strain>
    </source>
</reference>
<organism evidence="2 3">
    <name type="scientific">Penicillium cosmopolitanum</name>
    <dbReference type="NCBI Taxonomy" id="1131564"/>
    <lineage>
        <taxon>Eukaryota</taxon>
        <taxon>Fungi</taxon>
        <taxon>Dikarya</taxon>
        <taxon>Ascomycota</taxon>
        <taxon>Pezizomycotina</taxon>
        <taxon>Eurotiomycetes</taxon>
        <taxon>Eurotiomycetidae</taxon>
        <taxon>Eurotiales</taxon>
        <taxon>Aspergillaceae</taxon>
        <taxon>Penicillium</taxon>
    </lineage>
</organism>
<sequence length="458" mass="51541">DQFHFISIQGPTDRTRNHLARSHAIARGLQNKRKLRQKAGLNFNTFSPENGHRQPISTKDKDRPCTSPRPGASLSRTCAVDLLRMLAAESPEQQPSLNQQFDRQAIRPMLSVSDELVLRNFHSVLQSGSNDHALLSAVMLTFSFSFGEENLNGECLGYQSQTMSYIRDRMSYPEKATTESTLGAILLLARIEALLGIPNHVQLHMSAIKEILGVCQRLGVYLSDGIKRAIFWSDLNTSVMTGSHRIVDHTTFAELQWKRDPFAPTFFILPAGFQEHSALLGESFLEILRDIFALQCIRDSALFGREDVISMARIDNHQASIQSRLVSLPNHSSISECCHLAAYLCSAMLRCKIWRCSTLPSYISLQLLSKIQITNNDPLWDVSPDLLAWLLHIGGAFAPVGSIRAGYMALVHSNHIKLRKLYTSWPELLEILKGFIWSEKAFASQVESFWRESFATMP</sequence>
<dbReference type="Proteomes" id="UP001147747">
    <property type="component" value="Unassembled WGS sequence"/>
</dbReference>
<protein>
    <submittedName>
        <fullName evidence="2">N-ethylmaleimide reductase</fullName>
    </submittedName>
</protein>
<keyword evidence="3" id="KW-1185">Reference proteome</keyword>
<gene>
    <name evidence="2" type="ORF">N7509_006977</name>
</gene>
<reference evidence="2" key="2">
    <citation type="journal article" date="2023" name="IMA Fungus">
        <title>Comparative genomic study of the Penicillium genus elucidates a diverse pangenome and 15 lateral gene transfer events.</title>
        <authorList>
            <person name="Petersen C."/>
            <person name="Sorensen T."/>
            <person name="Nielsen M.R."/>
            <person name="Sondergaard T.E."/>
            <person name="Sorensen J.L."/>
            <person name="Fitzpatrick D.A."/>
            <person name="Frisvad J.C."/>
            <person name="Nielsen K.L."/>
        </authorList>
    </citation>
    <scope>NUCLEOTIDE SEQUENCE</scope>
    <source>
        <strain evidence="2">IBT 29677</strain>
    </source>
</reference>
<proteinExistence type="predicted"/>
<accession>A0A9W9VY30</accession>
<feature type="region of interest" description="Disordered" evidence="1">
    <location>
        <begin position="43"/>
        <end position="72"/>
    </location>
</feature>
<name>A0A9W9VY30_9EURO</name>
<dbReference type="GeneID" id="81370594"/>
<comment type="caution">
    <text evidence="2">The sequence shown here is derived from an EMBL/GenBank/DDBJ whole genome shotgun (WGS) entry which is preliminary data.</text>
</comment>
<evidence type="ECO:0000313" key="3">
    <source>
        <dbReference type="Proteomes" id="UP001147747"/>
    </source>
</evidence>
<dbReference type="AlphaFoldDB" id="A0A9W9VY30"/>
<dbReference type="PANTHER" id="PTHR37540:SF5">
    <property type="entry name" value="TRANSCRIPTION FACTOR DOMAIN-CONTAINING PROTEIN"/>
    <property type="match status" value="1"/>
</dbReference>
<evidence type="ECO:0000313" key="2">
    <source>
        <dbReference type="EMBL" id="KAJ5391487.1"/>
    </source>
</evidence>
<feature type="non-terminal residue" evidence="2">
    <location>
        <position position="1"/>
    </location>
</feature>
<evidence type="ECO:0000256" key="1">
    <source>
        <dbReference type="SAM" id="MobiDB-lite"/>
    </source>
</evidence>